<dbReference type="EMBL" id="JAAIYO010000018">
    <property type="protein sequence ID" value="MBE4753443.1"/>
    <property type="molecule type" value="Genomic_DNA"/>
</dbReference>
<organism evidence="2 3">
    <name type="scientific">Corallococcus soli</name>
    <dbReference type="NCBI Taxonomy" id="2710757"/>
    <lineage>
        <taxon>Bacteria</taxon>
        <taxon>Pseudomonadati</taxon>
        <taxon>Myxococcota</taxon>
        <taxon>Myxococcia</taxon>
        <taxon>Myxococcales</taxon>
        <taxon>Cystobacterineae</taxon>
        <taxon>Myxococcaceae</taxon>
        <taxon>Corallococcus</taxon>
    </lineage>
</organism>
<keyword evidence="1" id="KW-0472">Membrane</keyword>
<reference evidence="2 3" key="1">
    <citation type="submission" date="2020-02" db="EMBL/GenBank/DDBJ databases">
        <authorList>
            <person name="Babadi Z.K."/>
            <person name="Risdian C."/>
            <person name="Ebrahimipour G.H."/>
            <person name="Wink J."/>
        </authorList>
    </citation>
    <scope>NUCLEOTIDE SEQUENCE [LARGE SCALE GENOMIC DNA]</scope>
    <source>
        <strain evidence="2 3">ZKHCc1 1396</strain>
    </source>
</reference>
<feature type="transmembrane region" description="Helical" evidence="1">
    <location>
        <begin position="117"/>
        <end position="135"/>
    </location>
</feature>
<gene>
    <name evidence="2" type="ORF">G4177_35370</name>
</gene>
<sequence length="190" mass="20213">MPAEVLVMCSACGRPQTAARRRCAFCNAELPEAPLPPQAPAAPPPPRIASVAVDLGNGRGLSLDAERLTFQGRARGPPLDVPWTRVRRLEWRTRPYLEALGLLAFALLGFWAREPAIQVMAGAAGIVGLLLAAMYRHQGLTVEVEDGARLQWPLGMALRGSAREARLEAARLALAEAARARGVPVSGPGA</sequence>
<dbReference type="RefSeq" id="WP_193430590.1">
    <property type="nucleotide sequence ID" value="NZ_JAAIYO010000018.1"/>
</dbReference>
<name>A0ABR9PZU7_9BACT</name>
<evidence type="ECO:0000256" key="1">
    <source>
        <dbReference type="SAM" id="Phobius"/>
    </source>
</evidence>
<accession>A0ABR9PZU7</accession>
<dbReference type="Proteomes" id="UP001516472">
    <property type="component" value="Unassembled WGS sequence"/>
</dbReference>
<keyword evidence="3" id="KW-1185">Reference proteome</keyword>
<protein>
    <recommendedName>
        <fullName evidence="4">Zinc ribbon domain-containing protein</fullName>
    </recommendedName>
</protein>
<keyword evidence="1" id="KW-1133">Transmembrane helix</keyword>
<proteinExistence type="predicted"/>
<keyword evidence="1" id="KW-0812">Transmembrane</keyword>
<evidence type="ECO:0000313" key="2">
    <source>
        <dbReference type="EMBL" id="MBE4753443.1"/>
    </source>
</evidence>
<feature type="transmembrane region" description="Helical" evidence="1">
    <location>
        <begin position="95"/>
        <end position="111"/>
    </location>
</feature>
<evidence type="ECO:0008006" key="4">
    <source>
        <dbReference type="Google" id="ProtNLM"/>
    </source>
</evidence>
<comment type="caution">
    <text evidence="2">The sequence shown here is derived from an EMBL/GenBank/DDBJ whole genome shotgun (WGS) entry which is preliminary data.</text>
</comment>
<evidence type="ECO:0000313" key="3">
    <source>
        <dbReference type="Proteomes" id="UP001516472"/>
    </source>
</evidence>